<dbReference type="AlphaFoldDB" id="A0A1W1ED20"/>
<sequence>MSSDIIIHVGYPKAASTTLQKHLFHKHSQLLNLSLYPTFNIGIDTNEDHNISLYEKDPNLQKFYENITQMESIEYDYSDTIKLYKENILPYIDSNKISKTKKTIFSNERFTSVFYAHKDNGVKAQRIYSLFPKAKIIIIIRNQIDWLKSQYRDRPFDPRNFDLAIPMNFDKWVKMIYWDKSIKQLSMLEYDKIILYYQQLFGKDKVGVFLFEDLVFEKEKFSNELSSFMGISADETYNILKNAHENKGVSNKFNKYRTFKEHYIPKLFLKKFNHSKLNQSIEFFLKEKGNKQLILSNEINDRLSKKFSNGNLFLKDKLSLSIDKYNYPLDTDKVM</sequence>
<dbReference type="Pfam" id="PF00685">
    <property type="entry name" value="Sulfotransfer_1"/>
    <property type="match status" value="1"/>
</dbReference>
<proteinExistence type="predicted"/>
<name>A0A1W1ED20_9ZZZZ</name>
<dbReference type="GO" id="GO:0008146">
    <property type="term" value="F:sulfotransferase activity"/>
    <property type="evidence" value="ECO:0007669"/>
    <property type="project" value="InterPro"/>
</dbReference>
<dbReference type="Gene3D" id="3.40.50.300">
    <property type="entry name" value="P-loop containing nucleotide triphosphate hydrolases"/>
    <property type="match status" value="1"/>
</dbReference>
<gene>
    <name evidence="2" type="ORF">MNB_SV-5-1505</name>
</gene>
<evidence type="ECO:0000259" key="1">
    <source>
        <dbReference type="Pfam" id="PF00685"/>
    </source>
</evidence>
<organism evidence="2">
    <name type="scientific">hydrothermal vent metagenome</name>
    <dbReference type="NCBI Taxonomy" id="652676"/>
    <lineage>
        <taxon>unclassified sequences</taxon>
        <taxon>metagenomes</taxon>
        <taxon>ecological metagenomes</taxon>
    </lineage>
</organism>
<evidence type="ECO:0000313" key="2">
    <source>
        <dbReference type="EMBL" id="SFZ97908.1"/>
    </source>
</evidence>
<accession>A0A1W1ED20</accession>
<dbReference type="SUPFAM" id="SSF52540">
    <property type="entry name" value="P-loop containing nucleoside triphosphate hydrolases"/>
    <property type="match status" value="1"/>
</dbReference>
<dbReference type="EMBL" id="FPKX01000028">
    <property type="protein sequence ID" value="SFZ97908.1"/>
    <property type="molecule type" value="Genomic_DNA"/>
</dbReference>
<reference evidence="2" key="1">
    <citation type="submission" date="2016-10" db="EMBL/GenBank/DDBJ databases">
        <authorList>
            <person name="de Groot N.N."/>
        </authorList>
    </citation>
    <scope>NUCLEOTIDE SEQUENCE</scope>
</reference>
<dbReference type="InterPro" id="IPR000863">
    <property type="entry name" value="Sulfotransferase_dom"/>
</dbReference>
<protein>
    <recommendedName>
        <fullName evidence="1">Sulfotransferase domain-containing protein</fullName>
    </recommendedName>
</protein>
<feature type="domain" description="Sulfotransferase" evidence="1">
    <location>
        <begin position="4"/>
        <end position="262"/>
    </location>
</feature>
<dbReference type="InterPro" id="IPR027417">
    <property type="entry name" value="P-loop_NTPase"/>
</dbReference>